<dbReference type="InterPro" id="IPR013786">
    <property type="entry name" value="AcylCoA_DH/ox_N"/>
</dbReference>
<reference evidence="7" key="1">
    <citation type="submission" date="2023-02" db="EMBL/GenBank/DDBJ databases">
        <title>Colletotrichum kahawae CIFC_Que2 genome sequencing and assembly.</title>
        <authorList>
            <person name="Baroncelli R."/>
        </authorList>
    </citation>
    <scope>NUCLEOTIDE SEQUENCE</scope>
    <source>
        <strain evidence="7">CIFC_Que2</strain>
    </source>
</reference>
<evidence type="ECO:0000256" key="3">
    <source>
        <dbReference type="ARBA" id="ARBA00022630"/>
    </source>
</evidence>
<organism evidence="7 8">
    <name type="scientific">Colletotrichum kahawae</name>
    <name type="common">Coffee berry disease fungus</name>
    <dbReference type="NCBI Taxonomy" id="34407"/>
    <lineage>
        <taxon>Eukaryota</taxon>
        <taxon>Fungi</taxon>
        <taxon>Dikarya</taxon>
        <taxon>Ascomycota</taxon>
        <taxon>Pezizomycotina</taxon>
        <taxon>Sordariomycetes</taxon>
        <taxon>Hypocreomycetidae</taxon>
        <taxon>Glomerellales</taxon>
        <taxon>Glomerellaceae</taxon>
        <taxon>Colletotrichum</taxon>
        <taxon>Colletotrichum gloeosporioides species complex</taxon>
    </lineage>
</organism>
<comment type="cofactor">
    <cofactor evidence="1">
        <name>FAD</name>
        <dbReference type="ChEBI" id="CHEBI:57692"/>
    </cofactor>
</comment>
<dbReference type="PANTHER" id="PTHR43884">
    <property type="entry name" value="ACYL-COA DEHYDROGENASE"/>
    <property type="match status" value="1"/>
</dbReference>
<evidence type="ECO:0000313" key="7">
    <source>
        <dbReference type="EMBL" id="KAK2732580.1"/>
    </source>
</evidence>
<evidence type="ECO:0000259" key="5">
    <source>
        <dbReference type="Pfam" id="PF00441"/>
    </source>
</evidence>
<keyword evidence="8" id="KW-1185">Reference proteome</keyword>
<evidence type="ECO:0000256" key="2">
    <source>
        <dbReference type="ARBA" id="ARBA00009347"/>
    </source>
</evidence>
<dbReference type="GO" id="GO:0050660">
    <property type="term" value="F:flavin adenine dinucleotide binding"/>
    <property type="evidence" value="ECO:0007669"/>
    <property type="project" value="InterPro"/>
</dbReference>
<proteinExistence type="inferred from homology"/>
<dbReference type="InterPro" id="IPR009075">
    <property type="entry name" value="AcylCo_DH/oxidase_C"/>
</dbReference>
<feature type="domain" description="Acyl-CoA dehydrogenase/oxidase N-terminal" evidence="6">
    <location>
        <begin position="49"/>
        <end position="126"/>
    </location>
</feature>
<feature type="domain" description="Acyl-CoA dehydrogenase/oxidase C-terminal" evidence="5">
    <location>
        <begin position="265"/>
        <end position="411"/>
    </location>
</feature>
<dbReference type="PANTHER" id="PTHR43884:SF12">
    <property type="entry name" value="ISOVALERYL-COA DEHYDROGENASE, MITOCHONDRIAL-RELATED"/>
    <property type="match status" value="1"/>
</dbReference>
<dbReference type="EMBL" id="VYYT01000543">
    <property type="protein sequence ID" value="KAK2732580.1"/>
    <property type="molecule type" value="Genomic_DNA"/>
</dbReference>
<dbReference type="SUPFAM" id="SSF56645">
    <property type="entry name" value="Acyl-CoA dehydrogenase NM domain-like"/>
    <property type="match status" value="1"/>
</dbReference>
<dbReference type="GO" id="GO:0046359">
    <property type="term" value="P:butyrate catabolic process"/>
    <property type="evidence" value="ECO:0007669"/>
    <property type="project" value="TreeGrafter"/>
</dbReference>
<dbReference type="AlphaFoldDB" id="A0AAE0CZV3"/>
<comment type="caution">
    <text evidence="7">The sequence shown here is derived from an EMBL/GenBank/DDBJ whole genome shotgun (WGS) entry which is preliminary data.</text>
</comment>
<gene>
    <name evidence="7" type="ORF">CKAH01_08678</name>
</gene>
<dbReference type="GO" id="GO:0033539">
    <property type="term" value="P:fatty acid beta-oxidation using acyl-CoA dehydrogenase"/>
    <property type="evidence" value="ECO:0007669"/>
    <property type="project" value="TreeGrafter"/>
</dbReference>
<dbReference type="InterPro" id="IPR037069">
    <property type="entry name" value="AcylCoA_DH/ox_N_sf"/>
</dbReference>
<protein>
    <submittedName>
        <fullName evidence="7">Acyl-CoA dehydrogenase</fullName>
    </submittedName>
</protein>
<dbReference type="InterPro" id="IPR046373">
    <property type="entry name" value="Acyl-CoA_Oxase/DH_mid-dom_sf"/>
</dbReference>
<dbReference type="Gene3D" id="2.40.110.10">
    <property type="entry name" value="Butyryl-CoA Dehydrogenase, subunit A, domain 2"/>
    <property type="match status" value="1"/>
</dbReference>
<sequence length="422" mass="44921">MTVHLHNQEHITCTARTNAAAFASQLLRGAYASYTKLPNDGVARFLSTKPLFETAVRAGVVKSLVPPHLGGTGGTLLESALVTEELFAVEPGIALNLLTDSLGLMPLIFSSADESLKKELVAPFLAAEGAPLAAFQWSEPGGTANFFEKGGRGAQTVAKRRGGEWVINGEKIWAGNCTGWDGRGADVQTVFCRDGDGDSDHPADSAMLLAIPRAVLDTNDEGAFRVMKYMETPGFTAHCGGHVAFTDLRVPEKYVIAKGAEAVRIVEMAFAATGAMVGAMGAGIMRTAFRSALRFAKDKDQGGSVKVLERQSAADLLVSLKTKIDTARLISWKAAHAVDNGAKDAVELCSQAKIYGSEVAVEGVAEAMRVIGIASWSDEYPFARLVQEAAVLPIFDGGNQGVRRRVVQKAMLEDDYDPFGDL</sequence>
<keyword evidence="3" id="KW-0285">Flavoprotein</keyword>
<comment type="similarity">
    <text evidence="2">Belongs to the acyl-CoA dehydrogenase family.</text>
</comment>
<accession>A0AAE0CZV3</accession>
<name>A0AAE0CZV3_COLKA</name>
<dbReference type="Gene3D" id="1.20.140.10">
    <property type="entry name" value="Butyryl-CoA Dehydrogenase, subunit A, domain 3"/>
    <property type="match status" value="1"/>
</dbReference>
<evidence type="ECO:0000256" key="4">
    <source>
        <dbReference type="ARBA" id="ARBA00022827"/>
    </source>
</evidence>
<dbReference type="Pfam" id="PF02771">
    <property type="entry name" value="Acyl-CoA_dh_N"/>
    <property type="match status" value="1"/>
</dbReference>
<dbReference type="Proteomes" id="UP001281614">
    <property type="component" value="Unassembled WGS sequence"/>
</dbReference>
<evidence type="ECO:0000256" key="1">
    <source>
        <dbReference type="ARBA" id="ARBA00001974"/>
    </source>
</evidence>
<dbReference type="InterPro" id="IPR009100">
    <property type="entry name" value="AcylCoA_DH/oxidase_NM_dom_sf"/>
</dbReference>
<keyword evidence="4" id="KW-0274">FAD</keyword>
<dbReference type="Gene3D" id="1.10.540.10">
    <property type="entry name" value="Acyl-CoA dehydrogenase/oxidase, N-terminal domain"/>
    <property type="match status" value="1"/>
</dbReference>
<dbReference type="GO" id="GO:0003995">
    <property type="term" value="F:acyl-CoA dehydrogenase activity"/>
    <property type="evidence" value="ECO:0007669"/>
    <property type="project" value="TreeGrafter"/>
</dbReference>
<dbReference type="Pfam" id="PF00441">
    <property type="entry name" value="Acyl-CoA_dh_1"/>
    <property type="match status" value="1"/>
</dbReference>
<dbReference type="InterPro" id="IPR036250">
    <property type="entry name" value="AcylCo_DH-like_C"/>
</dbReference>
<dbReference type="SUPFAM" id="SSF47203">
    <property type="entry name" value="Acyl-CoA dehydrogenase C-terminal domain-like"/>
    <property type="match status" value="1"/>
</dbReference>
<dbReference type="CDD" id="cd00567">
    <property type="entry name" value="ACAD"/>
    <property type="match status" value="1"/>
</dbReference>
<evidence type="ECO:0000313" key="8">
    <source>
        <dbReference type="Proteomes" id="UP001281614"/>
    </source>
</evidence>
<evidence type="ECO:0000259" key="6">
    <source>
        <dbReference type="Pfam" id="PF02771"/>
    </source>
</evidence>